<evidence type="ECO:0000256" key="2">
    <source>
        <dbReference type="ARBA" id="ARBA00006966"/>
    </source>
</evidence>
<dbReference type="NCBIfam" id="NF041359">
    <property type="entry name" value="GntG_guanitoxin"/>
    <property type="match status" value="1"/>
</dbReference>
<dbReference type="InterPro" id="IPR001597">
    <property type="entry name" value="ArAA_b-elim_lyase/Thr_aldolase"/>
</dbReference>
<dbReference type="NCBIfam" id="NF007825">
    <property type="entry name" value="PRK10534.1"/>
    <property type="match status" value="1"/>
</dbReference>
<dbReference type="Gene3D" id="3.40.640.10">
    <property type="entry name" value="Type I PLP-dependent aspartate aminotransferase-like (Major domain)"/>
    <property type="match status" value="1"/>
</dbReference>
<dbReference type="InterPro" id="IPR023603">
    <property type="entry name" value="Low_specificity_L-TA-like"/>
</dbReference>
<evidence type="ECO:0000313" key="5">
    <source>
        <dbReference type="EMBL" id="CAK9257790.1"/>
    </source>
</evidence>
<name>A0ABP0VXJ6_9BRYO</name>
<dbReference type="InterPro" id="IPR015424">
    <property type="entry name" value="PyrdxlP-dep_Trfase"/>
</dbReference>
<dbReference type="Pfam" id="PF01212">
    <property type="entry name" value="Beta_elim_lyase"/>
    <property type="match status" value="1"/>
</dbReference>
<dbReference type="Proteomes" id="UP001497444">
    <property type="component" value="Chromosome 11"/>
</dbReference>
<proteinExistence type="inferred from homology"/>
<protein>
    <recommendedName>
        <fullName evidence="4">Aromatic amino acid beta-eliminating lyase/threonine aldolase domain-containing protein</fullName>
    </recommendedName>
</protein>
<dbReference type="PANTHER" id="PTHR48097:SF9">
    <property type="entry name" value="L-THREONINE ALDOLASE"/>
    <property type="match status" value="1"/>
</dbReference>
<evidence type="ECO:0000256" key="1">
    <source>
        <dbReference type="ARBA" id="ARBA00001933"/>
    </source>
</evidence>
<evidence type="ECO:0000313" key="6">
    <source>
        <dbReference type="Proteomes" id="UP001497444"/>
    </source>
</evidence>
<comment type="cofactor">
    <cofactor evidence="1">
        <name>pyridoxal 5'-phosphate</name>
        <dbReference type="ChEBI" id="CHEBI:597326"/>
    </cofactor>
</comment>
<dbReference type="EMBL" id="OZ020106">
    <property type="protein sequence ID" value="CAK9257790.1"/>
    <property type="molecule type" value="Genomic_DNA"/>
</dbReference>
<dbReference type="SUPFAM" id="SSF53383">
    <property type="entry name" value="PLP-dependent transferases"/>
    <property type="match status" value="1"/>
</dbReference>
<accession>A0ABP0VXJ6</accession>
<keyword evidence="3" id="KW-0663">Pyridoxal phosphate</keyword>
<dbReference type="PANTHER" id="PTHR48097">
    <property type="entry name" value="L-THREONINE ALDOLASE-RELATED"/>
    <property type="match status" value="1"/>
</dbReference>
<dbReference type="InterPro" id="IPR015421">
    <property type="entry name" value="PyrdxlP-dep_Trfase_major"/>
</dbReference>
<gene>
    <name evidence="5" type="ORF">CSSPJE1EN1_LOCUS3268</name>
</gene>
<sequence>MAPVPNGFLNVSREVDLRSDTVTKPTAEMRTAMANAEVDDDVLGADPTVSKLQQQMAKIFGKEAGLFVPSGTMGNLIAVLVHCEVRGSEVIVGSESHIHHYEQGGISTLGGVHSRTVPNQEDGTMDLHKLEEAIRHVYDIHYPVTRLICLENTQARCGGRCITAEYTDKVGELAKSYGVKLHIDGARIFNASTALGVPPETLVRAADTVSVCLSKGLAAPVGTVLVGSNEFIEKARRLRKALGGGMRQVGVLGAAGLLALDMVGRLGEDHRNARLLAEGLNAIDGLSVDLANLDTNIVMVDVDHGLGAEELHKALKEHGVLCLYEGHNRIRVVTHYQITEDDVHYALACFQITFKKVFKGDCTTIHLLTSFFFLHFYSH</sequence>
<organism evidence="5 6">
    <name type="scientific">Sphagnum jensenii</name>
    <dbReference type="NCBI Taxonomy" id="128206"/>
    <lineage>
        <taxon>Eukaryota</taxon>
        <taxon>Viridiplantae</taxon>
        <taxon>Streptophyta</taxon>
        <taxon>Embryophyta</taxon>
        <taxon>Bryophyta</taxon>
        <taxon>Sphagnophytina</taxon>
        <taxon>Sphagnopsida</taxon>
        <taxon>Sphagnales</taxon>
        <taxon>Sphagnaceae</taxon>
        <taxon>Sphagnum</taxon>
    </lineage>
</organism>
<reference evidence="5" key="1">
    <citation type="submission" date="2024-02" db="EMBL/GenBank/DDBJ databases">
        <authorList>
            <consortium name="ELIXIR-Norway"/>
            <consortium name="Elixir Norway"/>
        </authorList>
    </citation>
    <scope>NUCLEOTIDE SEQUENCE</scope>
</reference>
<evidence type="ECO:0000259" key="4">
    <source>
        <dbReference type="Pfam" id="PF01212"/>
    </source>
</evidence>
<keyword evidence="6" id="KW-1185">Reference proteome</keyword>
<dbReference type="PIRSF" id="PIRSF017617">
    <property type="entry name" value="Thr_aldolase"/>
    <property type="match status" value="1"/>
</dbReference>
<dbReference type="Gene3D" id="3.90.1150.10">
    <property type="entry name" value="Aspartate Aminotransferase, domain 1"/>
    <property type="match status" value="1"/>
</dbReference>
<evidence type="ECO:0000256" key="3">
    <source>
        <dbReference type="ARBA" id="ARBA00022898"/>
    </source>
</evidence>
<dbReference type="InterPro" id="IPR015422">
    <property type="entry name" value="PyrdxlP-dep_Trfase_small"/>
</dbReference>
<feature type="domain" description="Aromatic amino acid beta-eliminating lyase/threonine aldolase" evidence="4">
    <location>
        <begin position="16"/>
        <end position="302"/>
    </location>
</feature>
<comment type="similarity">
    <text evidence="2">Belongs to the threonine aldolase family.</text>
</comment>
<dbReference type="CDD" id="cd06502">
    <property type="entry name" value="TA_like"/>
    <property type="match status" value="1"/>
</dbReference>